<dbReference type="InterPro" id="IPR006134">
    <property type="entry name" value="DNA-dir_DNA_pol_B_multi_dom"/>
</dbReference>
<dbReference type="InterPro" id="IPR012337">
    <property type="entry name" value="RNaseH-like_sf"/>
</dbReference>
<dbReference type="InterPro" id="IPR042087">
    <property type="entry name" value="DNA_pol_B_thumb"/>
</dbReference>
<name>E4NQX3_HALBP</name>
<evidence type="ECO:0000259" key="9">
    <source>
        <dbReference type="Pfam" id="PF00136"/>
    </source>
</evidence>
<dbReference type="Pfam" id="PF00136">
    <property type="entry name" value="DNA_pol_B"/>
    <property type="match status" value="1"/>
</dbReference>
<evidence type="ECO:0000256" key="5">
    <source>
        <dbReference type="ARBA" id="ARBA00023125"/>
    </source>
</evidence>
<dbReference type="InterPro" id="IPR006172">
    <property type="entry name" value="DNA-dir_DNA_pol_B"/>
</dbReference>
<dbReference type="SUPFAM" id="SSF56672">
    <property type="entry name" value="DNA/RNA polymerases"/>
    <property type="match status" value="1"/>
</dbReference>
<dbReference type="InterPro" id="IPR043502">
    <property type="entry name" value="DNA/RNA_pol_sf"/>
</dbReference>
<evidence type="ECO:0000256" key="7">
    <source>
        <dbReference type="RuleBase" id="RU000442"/>
    </source>
</evidence>
<dbReference type="Gene3D" id="3.30.420.10">
    <property type="entry name" value="Ribonuclease H-like superfamily/Ribonuclease H"/>
    <property type="match status" value="1"/>
</dbReference>
<evidence type="ECO:0000256" key="4">
    <source>
        <dbReference type="ARBA" id="ARBA00022932"/>
    </source>
</evidence>
<dbReference type="KEGG" id="hbo:Hbor_23610"/>
<dbReference type="OrthoDB" id="323192at2157"/>
<evidence type="ECO:0000259" key="10">
    <source>
        <dbReference type="Pfam" id="PF03104"/>
    </source>
</evidence>
<comment type="similarity">
    <text evidence="1 7">Belongs to the DNA polymerase type-B family.</text>
</comment>
<evidence type="ECO:0000313" key="11">
    <source>
        <dbReference type="EMBL" id="ADQ67920.1"/>
    </source>
</evidence>
<dbReference type="eggNOG" id="arCOG00328">
    <property type="taxonomic scope" value="Archaea"/>
</dbReference>
<evidence type="ECO:0000256" key="8">
    <source>
        <dbReference type="SAM" id="MobiDB-lite"/>
    </source>
</evidence>
<comment type="catalytic activity">
    <reaction evidence="6 7">
        <text>DNA(n) + a 2'-deoxyribonucleoside 5'-triphosphate = DNA(n+1) + diphosphate</text>
        <dbReference type="Rhea" id="RHEA:22508"/>
        <dbReference type="Rhea" id="RHEA-COMP:17339"/>
        <dbReference type="Rhea" id="RHEA-COMP:17340"/>
        <dbReference type="ChEBI" id="CHEBI:33019"/>
        <dbReference type="ChEBI" id="CHEBI:61560"/>
        <dbReference type="ChEBI" id="CHEBI:173112"/>
        <dbReference type="EC" id="2.7.7.7"/>
    </reaction>
</comment>
<evidence type="ECO:0000256" key="3">
    <source>
        <dbReference type="ARBA" id="ARBA00022695"/>
    </source>
</evidence>
<dbReference type="InterPro" id="IPR017964">
    <property type="entry name" value="DNA-dir_DNA_pol_B_CS"/>
</dbReference>
<dbReference type="RefSeq" id="WP_013440656.1">
    <property type="nucleotide sequence ID" value="NC_014729.1"/>
</dbReference>
<dbReference type="GO" id="GO:0003677">
    <property type="term" value="F:DNA binding"/>
    <property type="evidence" value="ECO:0007669"/>
    <property type="project" value="UniProtKB-KW"/>
</dbReference>
<dbReference type="GO" id="GO:0006261">
    <property type="term" value="P:DNA-templated DNA replication"/>
    <property type="evidence" value="ECO:0007669"/>
    <property type="project" value="TreeGrafter"/>
</dbReference>
<evidence type="ECO:0000256" key="2">
    <source>
        <dbReference type="ARBA" id="ARBA00022679"/>
    </source>
</evidence>
<reference evidence="11 12" key="1">
    <citation type="journal article" date="2009" name="Stand. Genomic Sci.">
        <title>Complete genome sequence of Halogeometricum borinquense type strain (PR3).</title>
        <authorList>
            <person name="Malfatti S."/>
            <person name="Tindall B.J."/>
            <person name="Schneider S."/>
            <person name="Fahnrich R."/>
            <person name="Lapidus A."/>
            <person name="Labuttii K."/>
            <person name="Copeland A."/>
            <person name="Glavina Del Rio T."/>
            <person name="Nolan M."/>
            <person name="Chen F."/>
            <person name="Lucas S."/>
            <person name="Tice H."/>
            <person name="Cheng J.F."/>
            <person name="Bruce D."/>
            <person name="Goodwin L."/>
            <person name="Pitluck S."/>
            <person name="Anderson I."/>
            <person name="Pati A."/>
            <person name="Ivanova N."/>
            <person name="Mavromatis K."/>
            <person name="Chen A."/>
            <person name="Palaniappan K."/>
            <person name="D'haeseleer P."/>
            <person name="Goker M."/>
            <person name="Bristow J."/>
            <person name="Eisen J.A."/>
            <person name="Markowitz V."/>
            <person name="Hugenholtz P."/>
            <person name="Kyrpides N.C."/>
            <person name="Klenk H.P."/>
            <person name="Chain P."/>
        </authorList>
    </citation>
    <scope>NUCLEOTIDE SEQUENCE [LARGE SCALE GENOMIC DNA]</scope>
    <source>
        <strain evidence="12">ATCC 700274 / DSM 11551 / JCM 10706 / KCTC 4070 / PR3</strain>
    </source>
</reference>
<dbReference type="CDD" id="cd00145">
    <property type="entry name" value="POLBc"/>
    <property type="match status" value="1"/>
</dbReference>
<dbReference type="EC" id="2.7.7.7" evidence="7"/>
<dbReference type="Gene3D" id="1.10.132.60">
    <property type="entry name" value="DNA polymerase family B, C-terminal domain"/>
    <property type="match status" value="1"/>
</dbReference>
<dbReference type="InterPro" id="IPR036397">
    <property type="entry name" value="RNaseH_sf"/>
</dbReference>
<dbReference type="Gene3D" id="1.10.287.690">
    <property type="entry name" value="Helix hairpin bin"/>
    <property type="match status" value="1"/>
</dbReference>
<evidence type="ECO:0000256" key="1">
    <source>
        <dbReference type="ARBA" id="ARBA00005755"/>
    </source>
</evidence>
<sequence>MKQAGLTDGNWGGGDDTADDTRPDAEAEHVAGNGSQHVSDVIDAEDIKFPDADGTVELAVTQVDYTIEGSGRNEYPVIHVFGRTRENKTEHVRVLGFEPYFYAPTDSLDDDLLDKDVITRTDEGYESIRGEELTKICTQTPRDVGQIRDEFEHYEADILFPNRLLIDKDIESGICVPARRLDDEEGTIQIPHDEVVPIDVDADLRVNTFDIEVDDRSGFPEEGEEPIICLTSHDSYRDEYIAWLYNAPEAGDGVESPTDLGDYEPLDEDTDIEIRSFDREGAMLDAFVTYIEETDPDVLTGWNFDDFDMPYFLDRLDVVNPTSEYDLDPDRLSRVNEVWRGGWGGPDVKGRVVFDLLYAYKRTQFTELESYRLDAVGELELDVGKERYSGSIGDLWEQEPKRLLEYNVRDVELCVEIDRKQDVIAFWDEVRTFVGCKLEDATTPGDTVDIYVLHKVHGEFALPSKGQQESEDYEGGAVFDPITGVKENVTVLDLKSLYPMCMVTINASPETKVDPESYDGDMFQAPNGTHFRKEPDGIIREMVDELLAEREEKKRLRNDHDPGTSAYEQFDRQQQAVKVIMNSLYGVLGWDRFRLYDKEMGAAVTATGREVIDFTDQTAGEMGYSVAYGDTDSVMLELGPDVSKEEAIEQSFEIEERINEAYDNFARDELGVDVDGGEEHRFQIEFEKLYRRFFQAGTKKRYAGHIVWKEGKDVDDIDITGFEYKRSDIAQITKEVQKNVIDMIVHGEDTDDIKDYVHEVITDFQEGNLPLDEVGIPGGIGKRLEAYDTATAQVRGAMYANEFLGTNFGRGSKPKRLYLSKVHPSWFRRVEDEEGFNPQRDSLYGEFKRDPDVICFEYADQVPDDFSVDWDTMLDKTLEGPIARIIEALGMSWDEVKSGQQQTGLGSFM</sequence>
<dbReference type="InterPro" id="IPR006133">
    <property type="entry name" value="DNA-dir_DNA_pol_B_exonuc"/>
</dbReference>
<dbReference type="SUPFAM" id="SSF53098">
    <property type="entry name" value="Ribonuclease H-like"/>
    <property type="match status" value="1"/>
</dbReference>
<keyword evidence="7" id="KW-0235">DNA replication</keyword>
<dbReference type="Gene3D" id="3.30.342.10">
    <property type="entry name" value="DNA Polymerase, chain B, domain 1"/>
    <property type="match status" value="1"/>
</dbReference>
<dbReference type="EMBL" id="CP001690">
    <property type="protein sequence ID" value="ADQ67920.1"/>
    <property type="molecule type" value="Genomic_DNA"/>
</dbReference>
<dbReference type="AlphaFoldDB" id="E4NQX3"/>
<organism evidence="11 12">
    <name type="scientific">Halogeometricum borinquense (strain ATCC 700274 / DSM 11551 / JCM 10706 / KCTC 4070 / PR3)</name>
    <dbReference type="NCBI Taxonomy" id="469382"/>
    <lineage>
        <taxon>Archaea</taxon>
        <taxon>Methanobacteriati</taxon>
        <taxon>Methanobacteriota</taxon>
        <taxon>Stenosarchaea group</taxon>
        <taxon>Halobacteria</taxon>
        <taxon>Halobacteriales</taxon>
        <taxon>Haloferacaceae</taxon>
        <taxon>Halogeometricum</taxon>
    </lineage>
</organism>
<dbReference type="Proteomes" id="UP000006663">
    <property type="component" value="Chromosome"/>
</dbReference>
<protein>
    <recommendedName>
        <fullName evidence="7">DNA polymerase</fullName>
        <ecNumber evidence="7">2.7.7.7</ecNumber>
    </recommendedName>
</protein>
<keyword evidence="2 7" id="KW-0808">Transferase</keyword>
<feature type="domain" description="DNA-directed DNA polymerase family B multifunctional" evidence="9">
    <location>
        <begin position="453"/>
        <end position="791"/>
    </location>
</feature>
<dbReference type="GO" id="GO:0003887">
    <property type="term" value="F:DNA-directed DNA polymerase activity"/>
    <property type="evidence" value="ECO:0007669"/>
    <property type="project" value="UniProtKB-KW"/>
</dbReference>
<evidence type="ECO:0000313" key="12">
    <source>
        <dbReference type="Proteomes" id="UP000006663"/>
    </source>
</evidence>
<proteinExistence type="inferred from homology"/>
<dbReference type="GO" id="GO:0000166">
    <property type="term" value="F:nucleotide binding"/>
    <property type="evidence" value="ECO:0007669"/>
    <property type="project" value="InterPro"/>
</dbReference>
<dbReference type="Gene3D" id="3.90.1600.10">
    <property type="entry name" value="Palm domain of DNA polymerase"/>
    <property type="match status" value="1"/>
</dbReference>
<keyword evidence="5 7" id="KW-0238">DNA-binding</keyword>
<dbReference type="InterPro" id="IPR023211">
    <property type="entry name" value="DNA_pol_palm_dom_sf"/>
</dbReference>
<dbReference type="CDD" id="cd05160">
    <property type="entry name" value="DEDDy_DNA_polB_exo"/>
    <property type="match status" value="1"/>
</dbReference>
<keyword evidence="12" id="KW-1185">Reference proteome</keyword>
<keyword evidence="3 7" id="KW-0548">Nucleotidyltransferase</keyword>
<feature type="compositionally biased region" description="Basic and acidic residues" evidence="8">
    <location>
        <begin position="19"/>
        <end position="29"/>
    </location>
</feature>
<dbReference type="SMART" id="SM00486">
    <property type="entry name" value="POLBc"/>
    <property type="match status" value="1"/>
</dbReference>
<evidence type="ECO:0000256" key="6">
    <source>
        <dbReference type="ARBA" id="ARBA00049244"/>
    </source>
</evidence>
<keyword evidence="4 7" id="KW-0239">DNA-directed DNA polymerase</keyword>
<feature type="region of interest" description="Disordered" evidence="8">
    <location>
        <begin position="1"/>
        <end position="36"/>
    </location>
</feature>
<accession>E4NQX3</accession>
<dbReference type="Pfam" id="PF03104">
    <property type="entry name" value="DNA_pol_B_exo1"/>
    <property type="match status" value="1"/>
</dbReference>
<dbReference type="HOGENOM" id="CLU_000203_6_3_2"/>
<dbReference type="PRINTS" id="PR00106">
    <property type="entry name" value="DNAPOLB"/>
</dbReference>
<dbReference type="PANTHER" id="PTHR10322:SF23">
    <property type="entry name" value="DNA POLYMERASE DELTA CATALYTIC SUBUNIT"/>
    <property type="match status" value="1"/>
</dbReference>
<dbReference type="STRING" id="469382.Hbor_23610"/>
<dbReference type="GeneID" id="9994180"/>
<dbReference type="PROSITE" id="PS00116">
    <property type="entry name" value="DNA_POLYMERASE_B"/>
    <property type="match status" value="1"/>
</dbReference>
<feature type="domain" description="DNA-directed DNA polymerase family B exonuclease" evidence="10">
    <location>
        <begin position="152"/>
        <end position="376"/>
    </location>
</feature>
<dbReference type="PANTHER" id="PTHR10322">
    <property type="entry name" value="DNA POLYMERASE CATALYTIC SUBUNIT"/>
    <property type="match status" value="1"/>
</dbReference>
<gene>
    <name evidence="11" type="ordered locus">Hbor_23610</name>
</gene>
<dbReference type="InterPro" id="IPR050240">
    <property type="entry name" value="DNA_pol_type-B"/>
</dbReference>